<dbReference type="AlphaFoldDB" id="A0AAD8XXM4"/>
<sequence>MPPKRRNIYGKKSNKGGLAYKKGDYIEYEYKGSIVTGKLNKKSSESTEANPIWVVSPMDRRRKDEEIPEKQLGKVITAIEAMNNRAPKLGTKEEQANRAMSPMPPIATPSTSNSSDRGGGREPSTSASSKNKRRSGRLTPSVDSKENSKTTSKKRRSRSDDDSNNNSGSDGAVKSQKSVKFSQEFNDSSSETKKKNGGKSKDATASARRTTRGSGEALAGLLPDVMPRKKGVPKPKKLKKNEHVVVVKMLTGTLYLHRGDRRRAEFVRTSNK</sequence>
<evidence type="ECO:0000313" key="2">
    <source>
        <dbReference type="EMBL" id="KAK1735303.1"/>
    </source>
</evidence>
<feature type="compositionally biased region" description="Polar residues" evidence="1">
    <location>
        <begin position="175"/>
        <end position="189"/>
    </location>
</feature>
<evidence type="ECO:0000256" key="1">
    <source>
        <dbReference type="SAM" id="MobiDB-lite"/>
    </source>
</evidence>
<reference evidence="2" key="1">
    <citation type="submission" date="2023-06" db="EMBL/GenBank/DDBJ databases">
        <title>Survivors Of The Sea: Transcriptome response of Skeletonema marinoi to long-term dormancy.</title>
        <authorList>
            <person name="Pinder M.I.M."/>
            <person name="Kourtchenko O."/>
            <person name="Robertson E.K."/>
            <person name="Larsson T."/>
            <person name="Maumus F."/>
            <person name="Osuna-Cruz C.M."/>
            <person name="Vancaester E."/>
            <person name="Stenow R."/>
            <person name="Vandepoele K."/>
            <person name="Ploug H."/>
            <person name="Bruchert V."/>
            <person name="Godhe A."/>
            <person name="Topel M."/>
        </authorList>
    </citation>
    <scope>NUCLEOTIDE SEQUENCE</scope>
    <source>
        <strain evidence="2">R05AC</strain>
    </source>
</reference>
<feature type="region of interest" description="Disordered" evidence="1">
    <location>
        <begin position="79"/>
        <end position="239"/>
    </location>
</feature>
<proteinExistence type="predicted"/>
<feature type="compositionally biased region" description="Basic and acidic residues" evidence="1">
    <location>
        <begin position="190"/>
        <end position="202"/>
    </location>
</feature>
<dbReference type="Proteomes" id="UP001224775">
    <property type="component" value="Unassembled WGS sequence"/>
</dbReference>
<feature type="compositionally biased region" description="Basic residues" evidence="1">
    <location>
        <begin position="228"/>
        <end position="239"/>
    </location>
</feature>
<comment type="caution">
    <text evidence="2">The sequence shown here is derived from an EMBL/GenBank/DDBJ whole genome shotgun (WGS) entry which is preliminary data.</text>
</comment>
<gene>
    <name evidence="2" type="ORF">QTG54_013917</name>
</gene>
<keyword evidence="3" id="KW-1185">Reference proteome</keyword>
<evidence type="ECO:0000313" key="3">
    <source>
        <dbReference type="Proteomes" id="UP001224775"/>
    </source>
</evidence>
<name>A0AAD8XXM4_9STRA</name>
<dbReference type="EMBL" id="JATAAI010000034">
    <property type="protein sequence ID" value="KAK1735303.1"/>
    <property type="molecule type" value="Genomic_DNA"/>
</dbReference>
<organism evidence="2 3">
    <name type="scientific">Skeletonema marinoi</name>
    <dbReference type="NCBI Taxonomy" id="267567"/>
    <lineage>
        <taxon>Eukaryota</taxon>
        <taxon>Sar</taxon>
        <taxon>Stramenopiles</taxon>
        <taxon>Ochrophyta</taxon>
        <taxon>Bacillariophyta</taxon>
        <taxon>Coscinodiscophyceae</taxon>
        <taxon>Thalassiosirophycidae</taxon>
        <taxon>Thalassiosirales</taxon>
        <taxon>Skeletonemataceae</taxon>
        <taxon>Skeletonema</taxon>
        <taxon>Skeletonema marinoi-dohrnii complex</taxon>
    </lineage>
</organism>
<protein>
    <submittedName>
        <fullName evidence="2">Uncharacterized protein</fullName>
    </submittedName>
</protein>
<accession>A0AAD8XXM4</accession>